<evidence type="ECO:0000313" key="1">
    <source>
        <dbReference type="EMBL" id="KAL0952350.1"/>
    </source>
</evidence>
<evidence type="ECO:0008006" key="3">
    <source>
        <dbReference type="Google" id="ProtNLM"/>
    </source>
</evidence>
<dbReference type="InterPro" id="IPR032675">
    <property type="entry name" value="LRR_dom_sf"/>
</dbReference>
<comment type="caution">
    <text evidence="1">The sequence shown here is derived from an EMBL/GenBank/DDBJ whole genome shotgun (WGS) entry which is preliminary data.</text>
</comment>
<dbReference type="Proteomes" id="UP001556367">
    <property type="component" value="Unassembled WGS sequence"/>
</dbReference>
<evidence type="ECO:0000313" key="2">
    <source>
        <dbReference type="Proteomes" id="UP001556367"/>
    </source>
</evidence>
<accession>A0ABR3JA30</accession>
<organism evidence="1 2">
    <name type="scientific">Hohenbuehelia grisea</name>
    <dbReference type="NCBI Taxonomy" id="104357"/>
    <lineage>
        <taxon>Eukaryota</taxon>
        <taxon>Fungi</taxon>
        <taxon>Dikarya</taxon>
        <taxon>Basidiomycota</taxon>
        <taxon>Agaricomycotina</taxon>
        <taxon>Agaricomycetes</taxon>
        <taxon>Agaricomycetidae</taxon>
        <taxon>Agaricales</taxon>
        <taxon>Pleurotineae</taxon>
        <taxon>Pleurotaceae</taxon>
        <taxon>Hohenbuehelia</taxon>
    </lineage>
</organism>
<proteinExistence type="predicted"/>
<dbReference type="Gene3D" id="3.80.10.10">
    <property type="entry name" value="Ribonuclease Inhibitor"/>
    <property type="match status" value="1"/>
</dbReference>
<sequence length="382" mass="43393">MSLSTLSGFNACPEEVVLEVAKWADPATILALMLTSQRCERLLLPELYTSITIRTRNLGIVSPAQHRQKVQALTITTDGWSPIKTRTMINSIVSGIEGLLECLPNLKRLEIAIPDMMPLHLDQLFRAISRQTHLHLLKLEIQCWLVLGSETVCQQHDWEVVAVKLSNTPHPALFSHLTTCHLPASFALRLPAGTPLIDVTVEWPHPFDPDPKTVLECLGRCAGSTIEHFTTRGKMTDFFLSFIVDHLPHLKTLSVTGRPRAKLENQMLARTGLLFDWDDCKHTITVDNMVHDVARLTELETFEYHVRGLETTDITADVPSRMGESCPQLRTCILMDVPWVRTEHGWASHIPRLGNSMMRDQRRDEEYRKVHDRMVASIRRAR</sequence>
<keyword evidence="2" id="KW-1185">Reference proteome</keyword>
<protein>
    <recommendedName>
        <fullName evidence="3">F-box domain-containing protein</fullName>
    </recommendedName>
</protein>
<dbReference type="EMBL" id="JASNQZ010000010">
    <property type="protein sequence ID" value="KAL0952350.1"/>
    <property type="molecule type" value="Genomic_DNA"/>
</dbReference>
<gene>
    <name evidence="1" type="ORF">HGRIS_006630</name>
</gene>
<name>A0ABR3JA30_9AGAR</name>
<reference evidence="2" key="1">
    <citation type="submission" date="2024-06" db="EMBL/GenBank/DDBJ databases">
        <title>Multi-omics analyses provide insights into the biosynthesis of the anticancer antibiotic pleurotin in Hohenbuehelia grisea.</title>
        <authorList>
            <person name="Weaver J.A."/>
            <person name="Alberti F."/>
        </authorList>
    </citation>
    <scope>NUCLEOTIDE SEQUENCE [LARGE SCALE GENOMIC DNA]</scope>
    <source>
        <strain evidence="2">T-177</strain>
    </source>
</reference>